<evidence type="ECO:0000313" key="13">
    <source>
        <dbReference type="Proteomes" id="UP000324065"/>
    </source>
</evidence>
<reference evidence="12 13" key="1">
    <citation type="submission" date="2019-09" db="EMBL/GenBank/DDBJ databases">
        <title>Genome sequence of Roseospira marina, one of the more divergent members of the non-sulfur purple photosynthetic bacterial family, the Rhodospirillaceae.</title>
        <authorList>
            <person name="Meyer T."/>
            <person name="Kyndt J."/>
        </authorList>
    </citation>
    <scope>NUCLEOTIDE SEQUENCE [LARGE SCALE GENOMIC DNA]</scope>
    <source>
        <strain evidence="12 13">DSM 15113</strain>
    </source>
</reference>
<dbReference type="InterPro" id="IPR038071">
    <property type="entry name" value="UROD/MetE-like_sf"/>
</dbReference>
<dbReference type="InterPro" id="IPR000257">
    <property type="entry name" value="Uroporphyrinogen_deCOase"/>
</dbReference>
<dbReference type="GO" id="GO:0019353">
    <property type="term" value="P:protoporphyrinogen IX biosynthetic process from glutamate"/>
    <property type="evidence" value="ECO:0007669"/>
    <property type="project" value="TreeGrafter"/>
</dbReference>
<dbReference type="EC" id="4.1.1.37" evidence="3 7"/>
<feature type="binding site" evidence="7">
    <location>
        <position position="187"/>
    </location>
    <ligand>
        <name>substrate</name>
    </ligand>
</feature>
<protein>
    <recommendedName>
        <fullName evidence="3 7">Uroporphyrinogen decarboxylase</fullName>
        <shortName evidence="7">UPD</shortName>
        <shortName evidence="7">URO-D</shortName>
        <ecNumber evidence="3 7">4.1.1.37</ecNumber>
    </recommendedName>
</protein>
<keyword evidence="5 7" id="KW-0456">Lyase</keyword>
<keyword evidence="13" id="KW-1185">Reference proteome</keyword>
<keyword evidence="4 7" id="KW-0210">Decarboxylase</keyword>
<keyword evidence="7" id="KW-0963">Cytoplasm</keyword>
<dbReference type="InterPro" id="IPR006361">
    <property type="entry name" value="Uroporphyrinogen_deCO2ase_HemE"/>
</dbReference>
<accession>A0A5M6ID84</accession>
<evidence type="ECO:0000256" key="9">
    <source>
        <dbReference type="RuleBase" id="RU004169"/>
    </source>
</evidence>
<feature type="binding site" evidence="7">
    <location>
        <position position="111"/>
    </location>
    <ligand>
        <name>substrate</name>
    </ligand>
</feature>
<dbReference type="PANTHER" id="PTHR21091">
    <property type="entry name" value="METHYLTETRAHYDROFOLATE:HOMOCYSTEINE METHYLTRANSFERASE RELATED"/>
    <property type="match status" value="1"/>
</dbReference>
<dbReference type="Proteomes" id="UP000324065">
    <property type="component" value="Unassembled WGS sequence"/>
</dbReference>
<dbReference type="GO" id="GO:0005829">
    <property type="term" value="C:cytosol"/>
    <property type="evidence" value="ECO:0007669"/>
    <property type="project" value="TreeGrafter"/>
</dbReference>
<proteinExistence type="inferred from homology"/>
<evidence type="ECO:0000256" key="8">
    <source>
        <dbReference type="RuleBase" id="RU000554"/>
    </source>
</evidence>
<dbReference type="PROSITE" id="PS00906">
    <property type="entry name" value="UROD_1"/>
    <property type="match status" value="1"/>
</dbReference>
<dbReference type="EMBL" id="VWPJ01000005">
    <property type="protein sequence ID" value="KAA5606240.1"/>
    <property type="molecule type" value="Genomic_DNA"/>
</dbReference>
<evidence type="ECO:0000256" key="7">
    <source>
        <dbReference type="HAMAP-Rule" id="MF_00218"/>
    </source>
</evidence>
<dbReference type="OrthoDB" id="9806656at2"/>
<dbReference type="GO" id="GO:0004853">
    <property type="term" value="F:uroporphyrinogen decarboxylase activity"/>
    <property type="evidence" value="ECO:0007669"/>
    <property type="project" value="UniProtKB-UniRule"/>
</dbReference>
<feature type="binding site" evidence="7">
    <location>
        <begin position="61"/>
        <end position="65"/>
    </location>
    <ligand>
        <name>substrate</name>
    </ligand>
</feature>
<evidence type="ECO:0000256" key="5">
    <source>
        <dbReference type="ARBA" id="ARBA00023239"/>
    </source>
</evidence>
<feature type="binding site" evidence="7">
    <location>
        <position position="359"/>
    </location>
    <ligand>
        <name>substrate</name>
    </ligand>
</feature>
<evidence type="ECO:0000256" key="6">
    <source>
        <dbReference type="ARBA" id="ARBA00023244"/>
    </source>
</evidence>
<dbReference type="PANTHER" id="PTHR21091:SF169">
    <property type="entry name" value="UROPORPHYRINOGEN DECARBOXYLASE"/>
    <property type="match status" value="1"/>
</dbReference>
<comment type="catalytic activity">
    <reaction evidence="7 8">
        <text>uroporphyrinogen III + 4 H(+) = coproporphyrinogen III + 4 CO2</text>
        <dbReference type="Rhea" id="RHEA:19865"/>
        <dbReference type="ChEBI" id="CHEBI:15378"/>
        <dbReference type="ChEBI" id="CHEBI:16526"/>
        <dbReference type="ChEBI" id="CHEBI:57308"/>
        <dbReference type="ChEBI" id="CHEBI:57309"/>
        <dbReference type="EC" id="4.1.1.37"/>
    </reaction>
</comment>
<dbReference type="Pfam" id="PF01208">
    <property type="entry name" value="URO-D"/>
    <property type="match status" value="1"/>
</dbReference>
<dbReference type="HAMAP" id="MF_00218">
    <property type="entry name" value="URO_D"/>
    <property type="match status" value="1"/>
</dbReference>
<organism evidence="12 13">
    <name type="scientific">Roseospira marina</name>
    <dbReference type="NCBI Taxonomy" id="140057"/>
    <lineage>
        <taxon>Bacteria</taxon>
        <taxon>Pseudomonadati</taxon>
        <taxon>Pseudomonadota</taxon>
        <taxon>Alphaproteobacteria</taxon>
        <taxon>Rhodospirillales</taxon>
        <taxon>Rhodospirillaceae</taxon>
        <taxon>Roseospira</taxon>
    </lineage>
</organism>
<feature type="domain" description="Uroporphyrinogen decarboxylase (URO-D)" evidence="10">
    <location>
        <begin position="56"/>
        <end position="65"/>
    </location>
</feature>
<feature type="binding site" evidence="7">
    <location>
        <position position="242"/>
    </location>
    <ligand>
        <name>substrate</name>
    </ligand>
</feature>
<gene>
    <name evidence="7" type="primary">hemE</name>
    <name evidence="12" type="ORF">F1188_07405</name>
</gene>
<dbReference type="SUPFAM" id="SSF51726">
    <property type="entry name" value="UROD/MetE-like"/>
    <property type="match status" value="1"/>
</dbReference>
<evidence type="ECO:0000256" key="1">
    <source>
        <dbReference type="ARBA" id="ARBA00004804"/>
    </source>
</evidence>
<dbReference type="NCBIfam" id="TIGR01464">
    <property type="entry name" value="hemE"/>
    <property type="match status" value="1"/>
</dbReference>
<evidence type="ECO:0000256" key="3">
    <source>
        <dbReference type="ARBA" id="ARBA00012288"/>
    </source>
</evidence>
<name>A0A5M6ID84_9PROT</name>
<dbReference type="AlphaFoldDB" id="A0A5M6ID84"/>
<dbReference type="Gene3D" id="3.20.20.210">
    <property type="match status" value="1"/>
</dbReference>
<comment type="caution">
    <text evidence="12">The sequence shown here is derived from an EMBL/GenBank/DDBJ whole genome shotgun (WGS) entry which is preliminary data.</text>
</comment>
<dbReference type="CDD" id="cd00717">
    <property type="entry name" value="URO-D"/>
    <property type="match status" value="1"/>
</dbReference>
<sequence>MAWLRTGPAFACGSHVALFSPIRRYAGVSTVSQPRPAPSTKPFLRALGGEAVWPPPVWLMRQAGRYLPEYRATRADAGGFLDLCYTPDFAVEVTLQPLRRYGFDAAILFSDILVVPHALGQDVAFKQGEGPVLDALKDEADLARLDTGRVLDHMRPVLETVSGLAKAIPETTALIGFAGAPWTVATYMIEGGGSKDFATTKAWAYGRPDLFGRLIDTLVTATGDYLIAQIDAGAEAIQIFDTWAGALPEADFMRWVVEPIGRIVRRIQTERPGIPVIGFPRGAGILYPTFVRETGVTGVSLDTSVPCAWAAEAVQPLAVTQGNLDPIHLVSGGDAQDVATDHILNTLCGTRPHIFNLGHGIVPQTPPENVARLMERIRGAARPDAV</sequence>
<evidence type="ECO:0000256" key="4">
    <source>
        <dbReference type="ARBA" id="ARBA00022793"/>
    </source>
</evidence>
<comment type="function">
    <text evidence="7">Catalyzes the decarboxylation of four acetate groups of uroporphyrinogen-III to yield coproporphyrinogen-III.</text>
</comment>
<comment type="pathway">
    <text evidence="1 7 8">Porphyrin-containing compound metabolism; protoporphyrin-IX biosynthesis; coproporphyrinogen-III from 5-aminolevulinate: step 4/4.</text>
</comment>
<comment type="subunit">
    <text evidence="7">Homodimer.</text>
</comment>
<dbReference type="PROSITE" id="PS00907">
    <property type="entry name" value="UROD_2"/>
    <property type="match status" value="1"/>
</dbReference>
<feature type="domain" description="Uroporphyrinogen decarboxylase (URO-D)" evidence="11">
    <location>
        <begin position="175"/>
        <end position="191"/>
    </location>
</feature>
<comment type="subcellular location">
    <subcellularLocation>
        <location evidence="7">Cytoplasm</location>
    </subcellularLocation>
</comment>
<dbReference type="UniPathway" id="UPA00251">
    <property type="reaction ID" value="UER00321"/>
</dbReference>
<comment type="caution">
    <text evidence="7">Lacks conserved residue(s) required for the propagation of feature annotation.</text>
</comment>
<evidence type="ECO:0000259" key="11">
    <source>
        <dbReference type="PROSITE" id="PS00907"/>
    </source>
</evidence>
<evidence type="ECO:0000259" key="10">
    <source>
        <dbReference type="PROSITE" id="PS00906"/>
    </source>
</evidence>
<feature type="site" description="Transition state stabilizer" evidence="7">
    <location>
        <position position="111"/>
    </location>
</feature>
<comment type="similarity">
    <text evidence="2 7 9">Belongs to the uroporphyrinogen decarboxylase family.</text>
</comment>
<keyword evidence="6 7" id="KW-0627">Porphyrin biosynthesis</keyword>
<evidence type="ECO:0000313" key="12">
    <source>
        <dbReference type="EMBL" id="KAA5606240.1"/>
    </source>
</evidence>
<evidence type="ECO:0000256" key="2">
    <source>
        <dbReference type="ARBA" id="ARBA00009935"/>
    </source>
</evidence>